<evidence type="ECO:0000313" key="1">
    <source>
        <dbReference type="EMBL" id="KAF9058330.1"/>
    </source>
</evidence>
<dbReference type="AlphaFoldDB" id="A0A9P5PA01"/>
<gene>
    <name evidence="1" type="ORF">BDP27DRAFT_1372784</name>
</gene>
<name>A0A9P5PA01_9AGAR</name>
<comment type="caution">
    <text evidence="1">The sequence shown here is derived from an EMBL/GenBank/DDBJ whole genome shotgun (WGS) entry which is preliminary data.</text>
</comment>
<accession>A0A9P5PA01</accession>
<dbReference type="EMBL" id="JADNRY010000395">
    <property type="protein sequence ID" value="KAF9058330.1"/>
    <property type="molecule type" value="Genomic_DNA"/>
</dbReference>
<protein>
    <submittedName>
        <fullName evidence="1">Uncharacterized protein</fullName>
    </submittedName>
</protein>
<organism evidence="1 2">
    <name type="scientific">Rhodocollybia butyracea</name>
    <dbReference type="NCBI Taxonomy" id="206335"/>
    <lineage>
        <taxon>Eukaryota</taxon>
        <taxon>Fungi</taxon>
        <taxon>Dikarya</taxon>
        <taxon>Basidiomycota</taxon>
        <taxon>Agaricomycotina</taxon>
        <taxon>Agaricomycetes</taxon>
        <taxon>Agaricomycetidae</taxon>
        <taxon>Agaricales</taxon>
        <taxon>Marasmiineae</taxon>
        <taxon>Omphalotaceae</taxon>
        <taxon>Rhodocollybia</taxon>
    </lineage>
</organism>
<evidence type="ECO:0000313" key="2">
    <source>
        <dbReference type="Proteomes" id="UP000772434"/>
    </source>
</evidence>
<sequence>MFNKPSSLMPPQILLFLPGLSPGLSFLPHPNHLSPIHAPIHASHNQAYIHSKTPPTAASKSAATTLAQYMFVEQDLAVGFEDVSYKGCQNAIGGGDGAEAYAIEAGEGGWIRGSLSESLLRQLPVTSSNSNCYNYNPEAQSFVKM</sequence>
<reference evidence="1" key="1">
    <citation type="submission" date="2020-11" db="EMBL/GenBank/DDBJ databases">
        <authorList>
            <consortium name="DOE Joint Genome Institute"/>
            <person name="Ahrendt S."/>
            <person name="Riley R."/>
            <person name="Andreopoulos W."/>
            <person name="Labutti K."/>
            <person name="Pangilinan J."/>
            <person name="Ruiz-Duenas F.J."/>
            <person name="Barrasa J.M."/>
            <person name="Sanchez-Garcia M."/>
            <person name="Camarero S."/>
            <person name="Miyauchi S."/>
            <person name="Serrano A."/>
            <person name="Linde D."/>
            <person name="Babiker R."/>
            <person name="Drula E."/>
            <person name="Ayuso-Fernandez I."/>
            <person name="Pacheco R."/>
            <person name="Padilla G."/>
            <person name="Ferreira P."/>
            <person name="Barriuso J."/>
            <person name="Kellner H."/>
            <person name="Castanera R."/>
            <person name="Alfaro M."/>
            <person name="Ramirez L."/>
            <person name="Pisabarro A.G."/>
            <person name="Kuo A."/>
            <person name="Tritt A."/>
            <person name="Lipzen A."/>
            <person name="He G."/>
            <person name="Yan M."/>
            <person name="Ng V."/>
            <person name="Cullen D."/>
            <person name="Martin F."/>
            <person name="Rosso M.-N."/>
            <person name="Henrissat B."/>
            <person name="Hibbett D."/>
            <person name="Martinez A.T."/>
            <person name="Grigoriev I.V."/>
        </authorList>
    </citation>
    <scope>NUCLEOTIDE SEQUENCE</scope>
    <source>
        <strain evidence="1">AH 40177</strain>
    </source>
</reference>
<proteinExistence type="predicted"/>
<keyword evidence="2" id="KW-1185">Reference proteome</keyword>
<dbReference type="Proteomes" id="UP000772434">
    <property type="component" value="Unassembled WGS sequence"/>
</dbReference>